<dbReference type="Proteomes" id="UP000680714">
    <property type="component" value="Unassembled WGS sequence"/>
</dbReference>
<dbReference type="CDD" id="cd03296">
    <property type="entry name" value="ABC_CysA_sulfate_importer"/>
    <property type="match status" value="1"/>
</dbReference>
<dbReference type="PROSITE" id="PS00211">
    <property type="entry name" value="ABC_TRANSPORTER_1"/>
    <property type="match status" value="1"/>
</dbReference>
<keyword evidence="5" id="KW-1278">Translocase</keyword>
<protein>
    <submittedName>
        <fullName evidence="9">Sulfate/molybdate ABC transporter ATP-binding protein</fullName>
    </submittedName>
</protein>
<evidence type="ECO:0000313" key="10">
    <source>
        <dbReference type="Proteomes" id="UP000680714"/>
    </source>
</evidence>
<dbReference type="Pfam" id="PF00005">
    <property type="entry name" value="ABC_tran"/>
    <property type="match status" value="1"/>
</dbReference>
<dbReference type="InterPro" id="IPR027417">
    <property type="entry name" value="P-loop_NTPase"/>
</dbReference>
<keyword evidence="2" id="KW-1003">Cell membrane</keyword>
<gene>
    <name evidence="9" type="ORF">KEC16_03910</name>
</gene>
<dbReference type="Gene3D" id="3.40.50.300">
    <property type="entry name" value="P-loop containing nucleotide triphosphate hydrolases"/>
    <property type="match status" value="1"/>
</dbReference>
<sequence length="343" mass="37709">MIEVSHLSKTFGAFRALNDVSLRIPDGKLVALLGPSGSGKTTLLRILAGLDHADSGHVHLNGLNAANLQTRDRRVGFVFQHYALFRHMSVAENVAFGLKVRKGANKLTKAEIADRVARLLDLVHLSGLAPRYPSQLSGGQRQRVALARALAVEPRLLLLDEPFGALDAQVRKDLRRWLRQLHDDMGLTSVFVTHDQEEALELADEVVVMSKGRIEQIGSPADIYDNPASPFVFQFLGNANRLDATIRDGIAHVAHWRTAATGLADGKGIAFIRPHEIDIDPHGRDATIRHHVVLGPTVRLDLRLDGDVHAEAVIDRDSHARLRLEPGQQVGLTARRIVVFAQD</sequence>
<dbReference type="InterPro" id="IPR050093">
    <property type="entry name" value="ABC_SmlMolc_Importer"/>
</dbReference>
<name>A0ABS5I8T1_9PROT</name>
<dbReference type="InterPro" id="IPR024765">
    <property type="entry name" value="TOBE-like"/>
</dbReference>
<reference evidence="9 10" key="1">
    <citation type="submission" date="2021-04" db="EMBL/GenBank/DDBJ databases">
        <title>Magnetospirillum sulfuroxidans sp. nov., a facultative chemolithoautotrophic sulfur-oxidizing alphaproteobacterium isolated from freshwater sediment and proposals for Paramagetospirillum gen. nov., and Magnetospirillaceae fam. nov.</title>
        <authorList>
            <person name="Koziaeva V."/>
            <person name="Geelhoed J.S."/>
            <person name="Sorokin D.Y."/>
            <person name="Grouzdev D.S."/>
        </authorList>
    </citation>
    <scope>NUCLEOTIDE SEQUENCE [LARGE SCALE GENOMIC DNA]</scope>
    <source>
        <strain evidence="9 10">J10</strain>
    </source>
</reference>
<evidence type="ECO:0000256" key="6">
    <source>
        <dbReference type="ARBA" id="ARBA00023032"/>
    </source>
</evidence>
<dbReference type="SUPFAM" id="SSF50331">
    <property type="entry name" value="MOP-like"/>
    <property type="match status" value="1"/>
</dbReference>
<organism evidence="9 10">
    <name type="scientific">Magnetospirillum sulfuroxidans</name>
    <dbReference type="NCBI Taxonomy" id="611300"/>
    <lineage>
        <taxon>Bacteria</taxon>
        <taxon>Pseudomonadati</taxon>
        <taxon>Pseudomonadota</taxon>
        <taxon>Alphaproteobacteria</taxon>
        <taxon>Rhodospirillales</taxon>
        <taxon>Rhodospirillaceae</taxon>
        <taxon>Magnetospirillum</taxon>
    </lineage>
</organism>
<evidence type="ECO:0000256" key="4">
    <source>
        <dbReference type="ARBA" id="ARBA00022840"/>
    </source>
</evidence>
<dbReference type="PANTHER" id="PTHR42781">
    <property type="entry name" value="SPERMIDINE/PUTRESCINE IMPORT ATP-BINDING PROTEIN POTA"/>
    <property type="match status" value="1"/>
</dbReference>
<keyword evidence="7" id="KW-0472">Membrane</keyword>
<keyword evidence="4 9" id="KW-0067">ATP-binding</keyword>
<evidence type="ECO:0000256" key="2">
    <source>
        <dbReference type="ARBA" id="ARBA00022475"/>
    </source>
</evidence>
<evidence type="ECO:0000256" key="1">
    <source>
        <dbReference type="ARBA" id="ARBA00022448"/>
    </source>
</evidence>
<dbReference type="SMART" id="SM00382">
    <property type="entry name" value="AAA"/>
    <property type="match status" value="1"/>
</dbReference>
<accession>A0ABS5I8T1</accession>
<evidence type="ECO:0000259" key="8">
    <source>
        <dbReference type="PROSITE" id="PS50893"/>
    </source>
</evidence>
<keyword evidence="10" id="KW-1185">Reference proteome</keyword>
<feature type="domain" description="ABC transporter" evidence="8">
    <location>
        <begin position="2"/>
        <end position="236"/>
    </location>
</feature>
<dbReference type="EMBL" id="JAGTUF010000002">
    <property type="protein sequence ID" value="MBR9970856.1"/>
    <property type="molecule type" value="Genomic_DNA"/>
</dbReference>
<dbReference type="GO" id="GO:0005524">
    <property type="term" value="F:ATP binding"/>
    <property type="evidence" value="ECO:0007669"/>
    <property type="project" value="UniProtKB-KW"/>
</dbReference>
<proteinExistence type="predicted"/>
<evidence type="ECO:0000256" key="7">
    <source>
        <dbReference type="ARBA" id="ARBA00023136"/>
    </source>
</evidence>
<dbReference type="PROSITE" id="PS50893">
    <property type="entry name" value="ABC_TRANSPORTER_2"/>
    <property type="match status" value="1"/>
</dbReference>
<dbReference type="SUPFAM" id="SSF52540">
    <property type="entry name" value="P-loop containing nucleoside triphosphate hydrolases"/>
    <property type="match status" value="1"/>
</dbReference>
<dbReference type="PANTHER" id="PTHR42781:SF4">
    <property type="entry name" value="SPERMIDINE_PUTRESCINE IMPORT ATP-BINDING PROTEIN POTA"/>
    <property type="match status" value="1"/>
</dbReference>
<keyword evidence="6" id="KW-0764">Sulfate transport</keyword>
<evidence type="ECO:0000256" key="3">
    <source>
        <dbReference type="ARBA" id="ARBA00022741"/>
    </source>
</evidence>
<dbReference type="InterPro" id="IPR003439">
    <property type="entry name" value="ABC_transporter-like_ATP-bd"/>
</dbReference>
<evidence type="ECO:0000313" key="9">
    <source>
        <dbReference type="EMBL" id="MBR9970856.1"/>
    </source>
</evidence>
<dbReference type="InterPro" id="IPR017871">
    <property type="entry name" value="ABC_transporter-like_CS"/>
</dbReference>
<comment type="caution">
    <text evidence="9">The sequence shown here is derived from an EMBL/GenBank/DDBJ whole genome shotgun (WGS) entry which is preliminary data.</text>
</comment>
<evidence type="ECO:0000256" key="5">
    <source>
        <dbReference type="ARBA" id="ARBA00022967"/>
    </source>
</evidence>
<dbReference type="NCBIfam" id="TIGR00968">
    <property type="entry name" value="3a0106s01"/>
    <property type="match status" value="1"/>
</dbReference>
<dbReference type="InterPro" id="IPR008995">
    <property type="entry name" value="Mo/tungstate-bd_C_term_dom"/>
</dbReference>
<dbReference type="InterPro" id="IPR005666">
    <property type="entry name" value="Sulph_transpt1"/>
</dbReference>
<keyword evidence="3" id="KW-0547">Nucleotide-binding</keyword>
<keyword evidence="1" id="KW-0813">Transport</keyword>
<dbReference type="InterPro" id="IPR003593">
    <property type="entry name" value="AAA+_ATPase"/>
</dbReference>
<dbReference type="Pfam" id="PF12857">
    <property type="entry name" value="TOBE_3"/>
    <property type="match status" value="1"/>
</dbReference>